<evidence type="ECO:0000313" key="1">
    <source>
        <dbReference type="EMBL" id="MDV6236357.1"/>
    </source>
</evidence>
<dbReference type="InterPro" id="IPR015315">
    <property type="entry name" value="DUF1963"/>
</dbReference>
<dbReference type="Pfam" id="PF09234">
    <property type="entry name" value="DUF1963"/>
    <property type="match status" value="1"/>
</dbReference>
<evidence type="ECO:0000313" key="3">
    <source>
        <dbReference type="Proteomes" id="UP000232122"/>
    </source>
</evidence>
<organism evidence="2">
    <name type="scientific">Leptospira ellisii</name>
    <dbReference type="NCBI Taxonomy" id="2023197"/>
    <lineage>
        <taxon>Bacteria</taxon>
        <taxon>Pseudomonadati</taxon>
        <taxon>Spirochaetota</taxon>
        <taxon>Spirochaetia</taxon>
        <taxon>Leptospirales</taxon>
        <taxon>Leptospiraceae</taxon>
        <taxon>Leptospira</taxon>
    </lineage>
</organism>
<evidence type="ECO:0000313" key="2">
    <source>
        <dbReference type="EMBL" id="PJZ93300.1"/>
    </source>
</evidence>
<dbReference type="AlphaFoldDB" id="A0A2N0BPP1"/>
<name>A0A2N0BPP1_9LEPT</name>
<reference evidence="1 3" key="2">
    <citation type="journal article" date="2018" name="Microb. Genom.">
        <title>Deciphering the unexplored Leptospira diversity from soils uncovers genomic evolution to virulence.</title>
        <authorList>
            <person name="Thibeaux R."/>
            <person name="Iraola G."/>
            <person name="Ferres I."/>
            <person name="Bierque E."/>
            <person name="Girault D."/>
            <person name="Soupe-Gilbert M.E."/>
            <person name="Picardeau M."/>
            <person name="Goarant C."/>
        </authorList>
    </citation>
    <scope>NUCLEOTIDE SEQUENCE [LARGE SCALE GENOMIC DNA]</scope>
    <source>
        <strain evidence="1 3">ATI7-C-A5</strain>
    </source>
</reference>
<dbReference type="Gene3D" id="2.30.320.10">
    <property type="entry name" value="YwqG-like"/>
    <property type="match status" value="1"/>
</dbReference>
<dbReference type="EMBL" id="NPEF01000070">
    <property type="protein sequence ID" value="PJZ93300.1"/>
    <property type="molecule type" value="Genomic_DNA"/>
</dbReference>
<comment type="caution">
    <text evidence="2">The sequence shown here is derived from an EMBL/GenBank/DDBJ whole genome shotgun (WGS) entry which is preliminary data.</text>
</comment>
<dbReference type="SUPFAM" id="SSF103032">
    <property type="entry name" value="Hypothetical protein YwqG"/>
    <property type="match status" value="1"/>
</dbReference>
<reference evidence="1" key="3">
    <citation type="submission" date="2023-10" db="EMBL/GenBank/DDBJ databases">
        <authorList>
            <person name="Picardeau M."/>
            <person name="Thibeaux R."/>
        </authorList>
    </citation>
    <scope>NUCLEOTIDE SEQUENCE</scope>
    <source>
        <strain evidence="1">ATI7-C-A5</strain>
    </source>
</reference>
<dbReference type="RefSeq" id="WP_100745700.1">
    <property type="nucleotide sequence ID" value="NZ_NPEF02000013.1"/>
</dbReference>
<accession>A0A2N0BPP1</accession>
<accession>A0A2N0B9Q7</accession>
<keyword evidence="3" id="KW-1185">Reference proteome</keyword>
<reference evidence="2" key="1">
    <citation type="submission" date="2017-07" db="EMBL/GenBank/DDBJ databases">
        <title>Leptospira spp. isolated from tropical soils.</title>
        <authorList>
            <person name="Thibeaux R."/>
            <person name="Iraola G."/>
            <person name="Ferres I."/>
            <person name="Bierque E."/>
            <person name="Girault D."/>
            <person name="Soupe-Gilbert M.-E."/>
            <person name="Picardeau M."/>
            <person name="Goarant C."/>
        </authorList>
    </citation>
    <scope>NUCLEOTIDE SEQUENCE [LARGE SCALE GENOMIC DNA]</scope>
    <source>
        <strain evidence="2">ATI7-C-A5</strain>
    </source>
</reference>
<gene>
    <name evidence="1" type="ORF">CH379_012040</name>
    <name evidence="2" type="ORF">CH379_08640</name>
</gene>
<proteinExistence type="predicted"/>
<protein>
    <submittedName>
        <fullName evidence="1">DUF1963 domain-containing protein</fullName>
    </submittedName>
</protein>
<dbReference type="Proteomes" id="UP000232122">
    <property type="component" value="Unassembled WGS sequence"/>
</dbReference>
<dbReference type="EMBL" id="NPEF02000013">
    <property type="protein sequence ID" value="MDV6236357.1"/>
    <property type="molecule type" value="Genomic_DNA"/>
</dbReference>
<dbReference type="InterPro" id="IPR035948">
    <property type="entry name" value="YwqG-like_sf"/>
</dbReference>
<sequence length="282" mass="32923">MSNPILNAKRLVREFPFPADLLSQIPTEGTYYDGSSSVYFEEDDAVTPELLSKTLHYYIDIDETESEEEEIPLGASKMKGLPHLPDSIVWPEGTYFFAQLNLEEFKRFDVENVFPDKGILYVFDTVQGEFVLRFYEGPISDLKRVPYPDEEDLPEAEYYLEEYRDTTYRLSFEPKFLFYVAGDAYDYRKVAGILPKNLIEQLSDILKAELTTWHSSLRIFGRPLFWQGEDERMGGDDEEDAEERDLLLFHSEIGEGHFHIWIDRNDLKQKKFDKAYSSYSGT</sequence>
<dbReference type="OrthoDB" id="8856529at2"/>